<organism evidence="2 3">
    <name type="scientific">Lysobacter brunescens</name>
    <dbReference type="NCBI Taxonomy" id="262323"/>
    <lineage>
        <taxon>Bacteria</taxon>
        <taxon>Pseudomonadati</taxon>
        <taxon>Pseudomonadota</taxon>
        <taxon>Gammaproteobacteria</taxon>
        <taxon>Lysobacterales</taxon>
        <taxon>Lysobacteraceae</taxon>
        <taxon>Lysobacter</taxon>
    </lineage>
</organism>
<accession>A0ABW2Y946</accession>
<reference evidence="3" key="1">
    <citation type="journal article" date="2019" name="Int. J. Syst. Evol. Microbiol.">
        <title>The Global Catalogue of Microorganisms (GCM) 10K type strain sequencing project: providing services to taxonomists for standard genome sequencing and annotation.</title>
        <authorList>
            <consortium name="The Broad Institute Genomics Platform"/>
            <consortium name="The Broad Institute Genome Sequencing Center for Infectious Disease"/>
            <person name="Wu L."/>
            <person name="Ma J."/>
        </authorList>
    </citation>
    <scope>NUCLEOTIDE SEQUENCE [LARGE SCALE GENOMIC DNA]</scope>
    <source>
        <strain evidence="3">CCUG 55585</strain>
    </source>
</reference>
<evidence type="ECO:0000313" key="2">
    <source>
        <dbReference type="EMBL" id="MFD0724468.1"/>
    </source>
</evidence>
<gene>
    <name evidence="2" type="ORF">ACFQ0E_02530</name>
</gene>
<dbReference type="EMBL" id="JBHTIF010000001">
    <property type="protein sequence ID" value="MFD0724468.1"/>
    <property type="molecule type" value="Genomic_DNA"/>
</dbReference>
<feature type="transmembrane region" description="Helical" evidence="1">
    <location>
        <begin position="15"/>
        <end position="38"/>
    </location>
</feature>
<keyword evidence="1" id="KW-0812">Transmembrane</keyword>
<evidence type="ECO:0000256" key="1">
    <source>
        <dbReference type="SAM" id="Phobius"/>
    </source>
</evidence>
<keyword evidence="1" id="KW-1133">Transmembrane helix</keyword>
<keyword evidence="1" id="KW-0472">Membrane</keyword>
<evidence type="ECO:0000313" key="3">
    <source>
        <dbReference type="Proteomes" id="UP001597110"/>
    </source>
</evidence>
<comment type="caution">
    <text evidence="2">The sequence shown here is derived from an EMBL/GenBank/DDBJ whole genome shotgun (WGS) entry which is preliminary data.</text>
</comment>
<feature type="transmembrane region" description="Helical" evidence="1">
    <location>
        <begin position="50"/>
        <end position="75"/>
    </location>
</feature>
<keyword evidence="3" id="KW-1185">Reference proteome</keyword>
<dbReference type="Proteomes" id="UP001597110">
    <property type="component" value="Unassembled WGS sequence"/>
</dbReference>
<sequence>MADTALERMRRQARWVAWLMCLSLLPGIASGAVAMLASDRDAPFVAWCVAWWWNLLFAGGVLLLFVGTFATWVAFRCPACRFRLSRGPVVPTDFMVPKPAIRFCPHCGVDLARTP</sequence>
<proteinExistence type="predicted"/>
<evidence type="ECO:0008006" key="4">
    <source>
        <dbReference type="Google" id="ProtNLM"/>
    </source>
</evidence>
<protein>
    <recommendedName>
        <fullName evidence="4">Transmembrane protein</fullName>
    </recommendedName>
</protein>
<name>A0ABW2Y946_9GAMM</name>